<keyword evidence="3" id="KW-0863">Zinc-finger</keyword>
<keyword evidence="4" id="KW-0862">Zinc</keyword>
<evidence type="ECO:0000256" key="1">
    <source>
        <dbReference type="ARBA" id="ARBA00004123"/>
    </source>
</evidence>
<dbReference type="GO" id="GO:0005634">
    <property type="term" value="C:nucleus"/>
    <property type="evidence" value="ECO:0007669"/>
    <property type="project" value="UniProtKB-SubCell"/>
</dbReference>
<protein>
    <submittedName>
        <fullName evidence="7">Uncharacterized protein</fullName>
    </submittedName>
</protein>
<evidence type="ECO:0000313" key="7">
    <source>
        <dbReference type="EMBL" id="KAF4336682.1"/>
    </source>
</evidence>
<organism evidence="7 8">
    <name type="scientific">Fusarium beomiforme</name>
    <dbReference type="NCBI Taxonomy" id="44412"/>
    <lineage>
        <taxon>Eukaryota</taxon>
        <taxon>Fungi</taxon>
        <taxon>Dikarya</taxon>
        <taxon>Ascomycota</taxon>
        <taxon>Pezizomycotina</taxon>
        <taxon>Sordariomycetes</taxon>
        <taxon>Hypocreomycetidae</taxon>
        <taxon>Hypocreales</taxon>
        <taxon>Nectriaceae</taxon>
        <taxon>Fusarium</taxon>
        <taxon>Fusarium burgessii species complex</taxon>
    </lineage>
</organism>
<evidence type="ECO:0000256" key="4">
    <source>
        <dbReference type="ARBA" id="ARBA00022833"/>
    </source>
</evidence>
<dbReference type="InterPro" id="IPR052035">
    <property type="entry name" value="ZnF_BED_domain_contain"/>
</dbReference>
<evidence type="ECO:0000256" key="3">
    <source>
        <dbReference type="ARBA" id="ARBA00022771"/>
    </source>
</evidence>
<comment type="subcellular location">
    <subcellularLocation>
        <location evidence="1">Nucleus</location>
    </subcellularLocation>
</comment>
<dbReference type="Proteomes" id="UP000730481">
    <property type="component" value="Unassembled WGS sequence"/>
</dbReference>
<comment type="caution">
    <text evidence="7">The sequence shown here is derived from an EMBL/GenBank/DDBJ whole genome shotgun (WGS) entry which is preliminary data.</text>
</comment>
<proteinExistence type="predicted"/>
<dbReference type="OrthoDB" id="5148033at2759"/>
<name>A0A9P5AEV5_9HYPO</name>
<dbReference type="PANTHER" id="PTHR46481">
    <property type="entry name" value="ZINC FINGER BED DOMAIN-CONTAINING PROTEIN 4"/>
    <property type="match status" value="1"/>
</dbReference>
<dbReference type="PANTHER" id="PTHR46481:SF10">
    <property type="entry name" value="ZINC FINGER BED DOMAIN-CONTAINING PROTEIN 39"/>
    <property type="match status" value="1"/>
</dbReference>
<dbReference type="AlphaFoldDB" id="A0A9P5AEV5"/>
<reference evidence="7" key="2">
    <citation type="submission" date="2020-02" db="EMBL/GenBank/DDBJ databases">
        <title>Identification and distribution of gene clusters putatively required for synthesis of sphingolipid metabolism inhibitors in phylogenetically diverse species of the filamentous fungus Fusarium.</title>
        <authorList>
            <person name="Kim H.-S."/>
            <person name="Busman M."/>
            <person name="Brown D.W."/>
            <person name="Divon H."/>
            <person name="Uhlig S."/>
            <person name="Proctor R.H."/>
        </authorList>
    </citation>
    <scope>NUCLEOTIDE SEQUENCE</scope>
    <source>
        <strain evidence="7">NRRL 25174</strain>
    </source>
</reference>
<keyword evidence="5" id="KW-0539">Nucleus</keyword>
<evidence type="ECO:0000256" key="2">
    <source>
        <dbReference type="ARBA" id="ARBA00022723"/>
    </source>
</evidence>
<accession>A0A9P5AEV5</accession>
<gene>
    <name evidence="7" type="ORF">FBEOM_9456</name>
</gene>
<evidence type="ECO:0000313" key="8">
    <source>
        <dbReference type="Proteomes" id="UP000730481"/>
    </source>
</evidence>
<sequence>MLSSPPSAFALLRPPRNLASQFELTTRVASPDHPTVVDLLRAAWRNKRYVSEESLSRKGSKGRKSWIKRHGIFLVEIDTNDSPLSPYWTYRLCDVKGQPEFFAAAATSSAADHLRKSHRIFESSQAADPDLSTDKSERPKRRRLQYSAMPRARVKIIQELGLGFLINTNVPFSFFSDMFFQQLTWQLDPHLSGRISCSRQSMGRLLDDMYKTKKDRVKQELLDALSKIHLGCLLNFYGDLDAETSLMDFRARRMRCYGDILNLVARAFLYGEEFEAFEAESQRCELFKRISRENYEAQEYLLASESTAELEVVMSNDKRWNSTYDLSRLVKQGDIRAFLAHPEVEKWLPEADMLKGDDWRLLTEIKHILEPFYLQTMRTQDWGGEGGNGRLWEVMTSMEYLLEHLEDRKLFHHIFPEEVVGENTDSQAETARRRPDRNWQLPARLRDCEMDMHPRKSMQSSLPGRGSGQYDDGPGKPSGSSAVDDMGKDH</sequence>
<feature type="compositionally biased region" description="Basic and acidic residues" evidence="6">
    <location>
        <begin position="444"/>
        <end position="454"/>
    </location>
</feature>
<reference evidence="7" key="1">
    <citation type="journal article" date="2017" name="Mycologia">
        <title>Fusarium algeriense, sp. nov., a novel toxigenic crown rot pathogen of durum wheat from Algeria is nested in the Fusarium burgessii species complex.</title>
        <authorList>
            <person name="Laraba I."/>
            <person name="Keddad A."/>
            <person name="Boureghda H."/>
            <person name="Abdallah N."/>
            <person name="Vaughan M.M."/>
            <person name="Proctor R.H."/>
            <person name="Busman M."/>
            <person name="O'Donnell K."/>
        </authorList>
    </citation>
    <scope>NUCLEOTIDE SEQUENCE</scope>
    <source>
        <strain evidence="7">NRRL 25174</strain>
    </source>
</reference>
<evidence type="ECO:0000256" key="6">
    <source>
        <dbReference type="SAM" id="MobiDB-lite"/>
    </source>
</evidence>
<dbReference type="GO" id="GO:0008270">
    <property type="term" value="F:zinc ion binding"/>
    <property type="evidence" value="ECO:0007669"/>
    <property type="project" value="UniProtKB-KW"/>
</dbReference>
<evidence type="ECO:0000256" key="5">
    <source>
        <dbReference type="ARBA" id="ARBA00023242"/>
    </source>
</evidence>
<dbReference type="EMBL" id="PVQB02000478">
    <property type="protein sequence ID" value="KAF4336682.1"/>
    <property type="molecule type" value="Genomic_DNA"/>
</dbReference>
<keyword evidence="2" id="KW-0479">Metal-binding</keyword>
<keyword evidence="8" id="KW-1185">Reference proteome</keyword>
<feature type="region of interest" description="Disordered" evidence="6">
    <location>
        <begin position="421"/>
        <end position="490"/>
    </location>
</feature>